<dbReference type="FunFam" id="3.40.850.10:FF:000063">
    <property type="entry name" value="Kinesin-like protein"/>
    <property type="match status" value="1"/>
</dbReference>
<dbReference type="InterPro" id="IPR000253">
    <property type="entry name" value="FHA_dom"/>
</dbReference>
<evidence type="ECO:0000256" key="12">
    <source>
        <dbReference type="SAM" id="Coils"/>
    </source>
</evidence>
<sequence>MEHLERPNTAPQDSCSGPTKLDYTKVRSPSSLMRHKKAPTVPKMYDFAFGPVQPNVNSTTRKSKKMSSNLKVAVRLRPFNERERTRNANLVIEMNDSTTIITDPEGRAGEKKFTFDYSYWSHDGYREREDGYLEPVDARYADQARVFDDLGKGVLENAWKGFNCSLFAYGQTGSGKSYSMVGYNLNKGIIPITCEELFKGIDQKKQTDEASKEAEYQVSVSMLEIYNETVKDLLNVSSFKKGGLKVREHQQKGFYVEGLQVSPVSSYANIEARIAEGTRNRTLAATNMNATSSRAHTIVAINFAQKAKNDVGKSMTKTSIINLVDLAGSERAESTGATGDRLKEGSMINKSLLCLGNCIKALADVQDGKKISVPFRDSILTRLLKNALGGNSKTIMIAALSPADINYEETLSTLRFADRAKSIKTKAVVNESPTDKLIREMKDEIKRLQEMLKTQETGTVVVQGISPEEVEALRKQQEEDLLRSQEEMENMNRTWQQRLEDQEKEKYQLLMDERQKQEARKTTPHLWNLNEDPMLTGMIVHFTPPGNSSIGNVEPATIILKGLSVQNDHALIENDSNRLIYLTPHEAHGKLLVNGKAVTERTELRHNDRVMFGSNHLYVFHHPQDAAKQEKEGERVQKVSFDSAQEEIAQNKGFDMDKTGKSTEDILLQEDLIQVMPMVNEANAMSEELDQKMIYEIALISPQARGLKEGRTEVSIKARNLVTGHDYMWDKNEFINRKYAMQEMYQMYVEEDDDWKKDQDKSPFCQADNSDVIVGSSYVFLQSLAYLMDTSDTIPIRDYKGAEVGMMTIEANPCNMEGVKLGEDDFVENPSELKKRNLKFQIKINKIMGLPRKYSEIFCRFKFHLSPEWNCSSRIKASANCEVYFEKMFSAQPVTAQLLTEIENNPITIQVLGKQREEAVDEKKMKMSTRELLAKEDGVMTYTAEKPQAPAVPLANDKSGNLKRQQSELKHLQKTISNSKKAQDEVEKANVKLRKENEDNKRKMENMQNKLDLIAKVVKEAKSKKETMILVARIDYILQTGKDLPADKIKELTPKPSEAPGKATSTQPTHQPQKRVPSAPRKNPKSSACVIF</sequence>
<dbReference type="PRINTS" id="PR00380">
    <property type="entry name" value="KINESINHEAVY"/>
</dbReference>
<dbReference type="GO" id="GO:0031966">
    <property type="term" value="C:mitochondrial membrane"/>
    <property type="evidence" value="ECO:0007669"/>
    <property type="project" value="UniProtKB-SubCell"/>
</dbReference>
<dbReference type="SMART" id="SM00129">
    <property type="entry name" value="KISc"/>
    <property type="match status" value="1"/>
</dbReference>
<feature type="region of interest" description="Disordered" evidence="13">
    <location>
        <begin position="1"/>
        <end position="37"/>
    </location>
</feature>
<feature type="coiled-coil region" evidence="12">
    <location>
        <begin position="955"/>
        <end position="1024"/>
    </location>
</feature>
<dbReference type="GO" id="GO:0003777">
    <property type="term" value="F:microtubule motor activity"/>
    <property type="evidence" value="ECO:0007669"/>
    <property type="project" value="InterPro"/>
</dbReference>
<keyword evidence="6" id="KW-0496">Mitochondrion</keyword>
<evidence type="ECO:0000313" key="15">
    <source>
        <dbReference type="EMBL" id="CAB3259098.1"/>
    </source>
</evidence>
<dbReference type="Pfam" id="PF00498">
    <property type="entry name" value="FHA"/>
    <property type="match status" value="1"/>
</dbReference>
<keyword evidence="2" id="KW-0813">Transport</keyword>
<keyword evidence="5 12" id="KW-0175">Coiled coil</keyword>
<dbReference type="InterPro" id="IPR027417">
    <property type="entry name" value="P-loop_NTPase"/>
</dbReference>
<protein>
    <recommendedName>
        <fullName evidence="10">Kinesin-like protein 6</fullName>
    </recommendedName>
</protein>
<evidence type="ECO:0000256" key="9">
    <source>
        <dbReference type="ARBA" id="ARBA00054688"/>
    </source>
</evidence>
<evidence type="ECO:0000256" key="6">
    <source>
        <dbReference type="ARBA" id="ARBA00023128"/>
    </source>
</evidence>
<evidence type="ECO:0000259" key="14">
    <source>
        <dbReference type="PROSITE" id="PS50067"/>
    </source>
</evidence>
<feature type="coiled-coil region" evidence="12">
    <location>
        <begin position="438"/>
        <end position="520"/>
    </location>
</feature>
<feature type="domain" description="Kinesin motor" evidence="14">
    <location>
        <begin position="69"/>
        <end position="423"/>
    </location>
</feature>
<keyword evidence="7" id="KW-0472">Membrane</keyword>
<dbReference type="GO" id="GO:0008017">
    <property type="term" value="F:microtubule binding"/>
    <property type="evidence" value="ECO:0007669"/>
    <property type="project" value="InterPro"/>
</dbReference>
<dbReference type="GO" id="GO:0005524">
    <property type="term" value="F:ATP binding"/>
    <property type="evidence" value="ECO:0007669"/>
    <property type="project" value="UniProtKB-UniRule"/>
</dbReference>
<keyword evidence="3 11" id="KW-0547">Nucleotide-binding</keyword>
<comment type="function">
    <text evidence="9">Microtubule-dependent motor protein required for mitochondrion morphology and transport of mitochondria in neuronal cells.</text>
</comment>
<evidence type="ECO:0000256" key="7">
    <source>
        <dbReference type="ARBA" id="ARBA00023136"/>
    </source>
</evidence>
<dbReference type="Pfam" id="PF00225">
    <property type="entry name" value="Kinesin"/>
    <property type="match status" value="1"/>
</dbReference>
<evidence type="ECO:0000256" key="5">
    <source>
        <dbReference type="ARBA" id="ARBA00023054"/>
    </source>
</evidence>
<name>A0A6F9DGG9_9ASCI</name>
<dbReference type="PANTHER" id="PTHR47117">
    <property type="entry name" value="STAR-RELATED LIPID TRANSFER PROTEIN 9"/>
    <property type="match status" value="1"/>
</dbReference>
<evidence type="ECO:0000256" key="8">
    <source>
        <dbReference type="ARBA" id="ARBA00023175"/>
    </source>
</evidence>
<dbReference type="Gene3D" id="2.60.200.20">
    <property type="match status" value="1"/>
</dbReference>
<comment type="subcellular location">
    <subcellularLocation>
        <location evidence="1">Mitochondrion membrane</location>
        <topology evidence="1">Peripheral membrane protein</topology>
    </subcellularLocation>
</comment>
<evidence type="ECO:0000256" key="11">
    <source>
        <dbReference type="PROSITE-ProRule" id="PRU00283"/>
    </source>
</evidence>
<reference evidence="15" key="1">
    <citation type="submission" date="2020-04" db="EMBL/GenBank/DDBJ databases">
        <authorList>
            <person name="Neveu A P."/>
        </authorList>
    </citation>
    <scope>NUCLEOTIDE SEQUENCE</scope>
    <source>
        <tissue evidence="15">Whole embryo</tissue>
    </source>
</reference>
<accession>A0A6F9DGG9</accession>
<dbReference type="InterPro" id="IPR008984">
    <property type="entry name" value="SMAD_FHA_dom_sf"/>
</dbReference>
<dbReference type="AlphaFoldDB" id="A0A6F9DGG9"/>
<dbReference type="InterPro" id="IPR001752">
    <property type="entry name" value="Kinesin_motor_dom"/>
</dbReference>
<dbReference type="CDD" id="cd22709">
    <property type="entry name" value="FHA_KIF28P"/>
    <property type="match status" value="1"/>
</dbReference>
<dbReference type="PROSITE" id="PS50067">
    <property type="entry name" value="KINESIN_MOTOR_2"/>
    <property type="match status" value="1"/>
</dbReference>
<dbReference type="InterPro" id="IPR036961">
    <property type="entry name" value="Kinesin_motor_dom_sf"/>
</dbReference>
<evidence type="ECO:0000256" key="4">
    <source>
        <dbReference type="ARBA" id="ARBA00022840"/>
    </source>
</evidence>
<dbReference type="Gene3D" id="3.40.850.10">
    <property type="entry name" value="Kinesin motor domain"/>
    <property type="match status" value="1"/>
</dbReference>
<evidence type="ECO:0000256" key="2">
    <source>
        <dbReference type="ARBA" id="ARBA00022448"/>
    </source>
</evidence>
<evidence type="ECO:0000256" key="10">
    <source>
        <dbReference type="ARBA" id="ARBA00079247"/>
    </source>
</evidence>
<evidence type="ECO:0000256" key="3">
    <source>
        <dbReference type="ARBA" id="ARBA00022741"/>
    </source>
</evidence>
<feature type="region of interest" description="Disordered" evidence="13">
    <location>
        <begin position="1047"/>
        <end position="1092"/>
    </location>
</feature>
<proteinExistence type="evidence at transcript level"/>
<dbReference type="FunFam" id="2.60.200.20:FF:000034">
    <property type="entry name" value="kinesin-like protein KIF28P"/>
    <property type="match status" value="1"/>
</dbReference>
<comment type="similarity">
    <text evidence="11">Belongs to the TRAFAC class myosin-kinesin ATPase superfamily. Kinesin family.</text>
</comment>
<dbReference type="GO" id="GO:0007018">
    <property type="term" value="P:microtubule-based movement"/>
    <property type="evidence" value="ECO:0007669"/>
    <property type="project" value="InterPro"/>
</dbReference>
<gene>
    <name evidence="15" type="primary">Kif28p-001</name>
</gene>
<dbReference type="SUPFAM" id="SSF49879">
    <property type="entry name" value="SMAD/FHA domain"/>
    <property type="match status" value="1"/>
</dbReference>
<organism evidence="15">
    <name type="scientific">Phallusia mammillata</name>
    <dbReference type="NCBI Taxonomy" id="59560"/>
    <lineage>
        <taxon>Eukaryota</taxon>
        <taxon>Metazoa</taxon>
        <taxon>Chordata</taxon>
        <taxon>Tunicata</taxon>
        <taxon>Ascidiacea</taxon>
        <taxon>Phlebobranchia</taxon>
        <taxon>Ascidiidae</taxon>
        <taxon>Phallusia</taxon>
    </lineage>
</organism>
<evidence type="ECO:0000256" key="13">
    <source>
        <dbReference type="SAM" id="MobiDB-lite"/>
    </source>
</evidence>
<dbReference type="EMBL" id="LR786214">
    <property type="protein sequence ID" value="CAB3259098.1"/>
    <property type="molecule type" value="mRNA"/>
</dbReference>
<dbReference type="SUPFAM" id="SSF52540">
    <property type="entry name" value="P-loop containing nucleoside triphosphate hydrolases"/>
    <property type="match status" value="1"/>
</dbReference>
<feature type="binding site" evidence="11">
    <location>
        <begin position="170"/>
        <end position="177"/>
    </location>
    <ligand>
        <name>ATP</name>
        <dbReference type="ChEBI" id="CHEBI:30616"/>
    </ligand>
</feature>
<keyword evidence="8 11" id="KW-0505">Motor protein</keyword>
<keyword evidence="4 11" id="KW-0067">ATP-binding</keyword>
<evidence type="ECO:0000256" key="1">
    <source>
        <dbReference type="ARBA" id="ARBA00004318"/>
    </source>
</evidence>